<evidence type="ECO:0000313" key="2">
    <source>
        <dbReference type="EMBL" id="GBM76006.1"/>
    </source>
</evidence>
<evidence type="ECO:0000313" key="3">
    <source>
        <dbReference type="Proteomes" id="UP000499080"/>
    </source>
</evidence>
<proteinExistence type="predicted"/>
<feature type="compositionally biased region" description="Basic and acidic residues" evidence="1">
    <location>
        <begin position="32"/>
        <end position="42"/>
    </location>
</feature>
<feature type="region of interest" description="Disordered" evidence="1">
    <location>
        <begin position="22"/>
        <end position="44"/>
    </location>
</feature>
<accession>A0A4Y2IG82</accession>
<sequence length="128" mass="14732">MDWKSPRRITVIKDRTLIAIDPPSVGRHRSHSRPDLRNEGSRGKNKCLCSFNQSVSGRKRKVIYFLQIRWVNTSNALTMRMKELIFASASDSRDCKTLQTQLALKPYKPMHSTSDGHLNHDILNMNLP</sequence>
<organism evidence="2 3">
    <name type="scientific">Araneus ventricosus</name>
    <name type="common">Orbweaver spider</name>
    <name type="synonym">Epeira ventricosa</name>
    <dbReference type="NCBI Taxonomy" id="182803"/>
    <lineage>
        <taxon>Eukaryota</taxon>
        <taxon>Metazoa</taxon>
        <taxon>Ecdysozoa</taxon>
        <taxon>Arthropoda</taxon>
        <taxon>Chelicerata</taxon>
        <taxon>Arachnida</taxon>
        <taxon>Araneae</taxon>
        <taxon>Araneomorphae</taxon>
        <taxon>Entelegynae</taxon>
        <taxon>Araneoidea</taxon>
        <taxon>Araneidae</taxon>
        <taxon>Araneus</taxon>
    </lineage>
</organism>
<reference evidence="2 3" key="1">
    <citation type="journal article" date="2019" name="Sci. Rep.">
        <title>Orb-weaving spider Araneus ventricosus genome elucidates the spidroin gene catalogue.</title>
        <authorList>
            <person name="Kono N."/>
            <person name="Nakamura H."/>
            <person name="Ohtoshi R."/>
            <person name="Moran D.A.P."/>
            <person name="Shinohara A."/>
            <person name="Yoshida Y."/>
            <person name="Fujiwara M."/>
            <person name="Mori M."/>
            <person name="Tomita M."/>
            <person name="Arakawa K."/>
        </authorList>
    </citation>
    <scope>NUCLEOTIDE SEQUENCE [LARGE SCALE GENOMIC DNA]</scope>
</reference>
<name>A0A4Y2IG82_ARAVE</name>
<protein>
    <submittedName>
        <fullName evidence="2">Uncharacterized protein</fullName>
    </submittedName>
</protein>
<comment type="caution">
    <text evidence="2">The sequence shown here is derived from an EMBL/GenBank/DDBJ whole genome shotgun (WGS) entry which is preliminary data.</text>
</comment>
<evidence type="ECO:0000256" key="1">
    <source>
        <dbReference type="SAM" id="MobiDB-lite"/>
    </source>
</evidence>
<keyword evidence="3" id="KW-1185">Reference proteome</keyword>
<dbReference type="AlphaFoldDB" id="A0A4Y2IG82"/>
<dbReference type="Proteomes" id="UP000499080">
    <property type="component" value="Unassembled WGS sequence"/>
</dbReference>
<dbReference type="EMBL" id="BGPR01002592">
    <property type="protein sequence ID" value="GBM76006.1"/>
    <property type="molecule type" value="Genomic_DNA"/>
</dbReference>
<gene>
    <name evidence="2" type="ORF">AVEN_139504_1</name>
</gene>